<dbReference type="AlphaFoldDB" id="A0AAJ8KVF8"/>
<evidence type="ECO:0000256" key="6">
    <source>
        <dbReference type="ARBA" id="ARBA00023242"/>
    </source>
</evidence>
<dbReference type="GO" id="GO:0000981">
    <property type="term" value="F:DNA-binding transcription factor activity, RNA polymerase II-specific"/>
    <property type="evidence" value="ECO:0007669"/>
    <property type="project" value="TreeGrafter"/>
</dbReference>
<evidence type="ECO:0000256" key="4">
    <source>
        <dbReference type="ARBA" id="ARBA00022771"/>
    </source>
</evidence>
<evidence type="ECO:0000256" key="1">
    <source>
        <dbReference type="ARBA" id="ARBA00004123"/>
    </source>
</evidence>
<dbReference type="PANTHER" id="PTHR45718:SF4">
    <property type="entry name" value="TRANSCRIPTIONAL ACTIVATOR CUBITUS INTERRUPTUS"/>
    <property type="match status" value="1"/>
</dbReference>
<feature type="compositionally biased region" description="Basic residues" evidence="8">
    <location>
        <begin position="40"/>
        <end position="58"/>
    </location>
</feature>
<sequence length="401" mass="44522">MTSIASSPLPHSPLPPSSPILSSAYDSLNPIQGAFEQKPKSKAKPKSKPKPKPKRKSQAHNMDLDDEIGDLLGDDAEDQDQDQNGAGPSEPIKGGQKVKTEEIDELVDDQEQRRPFQGGEEGAFKCEWGDCPEVNGTHNGLIEHVKDDHINALKDSFICEWVNCPRTGQKQASRHSLSTHMRMHTGERPYPCTYEGCLKAFTRSDALQKHIRSQHLERPPKPAPPPPSVPSQSSSTPVTKTTGSGNPSKAKSNSKSRHPPIASTPLTRTPLDAIPQSDEDLILDDDIAEVLPRIRKREMMNPSPEEIEALSYVRSIFPRQTLDPTNPIPDPLDEPPTELGIPEEAQLLQTIPDRENPGAELDLLGRSEWQARYIMIKARLMLVEEENSMRRMELIQLLQAA</sequence>
<evidence type="ECO:0000256" key="3">
    <source>
        <dbReference type="ARBA" id="ARBA00022737"/>
    </source>
</evidence>
<dbReference type="SMART" id="SM00355">
    <property type="entry name" value="ZnF_C2H2"/>
    <property type="match status" value="3"/>
</dbReference>
<evidence type="ECO:0000313" key="11">
    <source>
        <dbReference type="Proteomes" id="UP000078595"/>
    </source>
</evidence>
<dbReference type="PROSITE" id="PS50157">
    <property type="entry name" value="ZINC_FINGER_C2H2_2"/>
    <property type="match status" value="2"/>
</dbReference>
<dbReference type="GO" id="GO:0005634">
    <property type="term" value="C:nucleus"/>
    <property type="evidence" value="ECO:0007669"/>
    <property type="project" value="UniProtKB-SubCell"/>
</dbReference>
<evidence type="ECO:0000313" key="10">
    <source>
        <dbReference type="EMBL" id="WWC64503.1"/>
    </source>
</evidence>
<evidence type="ECO:0000256" key="5">
    <source>
        <dbReference type="ARBA" id="ARBA00022833"/>
    </source>
</evidence>
<evidence type="ECO:0000256" key="8">
    <source>
        <dbReference type="SAM" id="MobiDB-lite"/>
    </source>
</evidence>
<name>A0AAJ8KVF8_9TREE</name>
<gene>
    <name evidence="10" type="ORF">I303_107113</name>
</gene>
<dbReference type="SUPFAM" id="SSF57667">
    <property type="entry name" value="beta-beta-alpha zinc fingers"/>
    <property type="match status" value="1"/>
</dbReference>
<reference evidence="10" key="1">
    <citation type="submission" date="2013-07" db="EMBL/GenBank/DDBJ databases">
        <authorList>
            <consortium name="The Broad Institute Genome Sequencing Platform"/>
            <person name="Cuomo C."/>
            <person name="Litvintseva A."/>
            <person name="Chen Y."/>
            <person name="Heitman J."/>
            <person name="Sun S."/>
            <person name="Springer D."/>
            <person name="Dromer F."/>
            <person name="Young S.K."/>
            <person name="Zeng Q."/>
            <person name="Gargeya S."/>
            <person name="Fitzgerald M."/>
            <person name="Abouelleil A."/>
            <person name="Alvarado L."/>
            <person name="Berlin A.M."/>
            <person name="Chapman S.B."/>
            <person name="Dewar J."/>
            <person name="Goldberg J."/>
            <person name="Griggs A."/>
            <person name="Gujja S."/>
            <person name="Hansen M."/>
            <person name="Howarth C."/>
            <person name="Imamovic A."/>
            <person name="Larimer J."/>
            <person name="McCowan C."/>
            <person name="Murphy C."/>
            <person name="Pearson M."/>
            <person name="Priest M."/>
            <person name="Roberts A."/>
            <person name="Saif S."/>
            <person name="Shea T."/>
            <person name="Sykes S."/>
            <person name="Wortman J."/>
            <person name="Nusbaum C."/>
            <person name="Birren B."/>
        </authorList>
    </citation>
    <scope>NUCLEOTIDE SEQUENCE</scope>
    <source>
        <strain evidence="10">CBS 10117</strain>
    </source>
</reference>
<feature type="domain" description="C2H2-type" evidence="9">
    <location>
        <begin position="190"/>
        <end position="220"/>
    </location>
</feature>
<dbReference type="RefSeq" id="XP_065825579.1">
    <property type="nucleotide sequence ID" value="XM_065969507.1"/>
</dbReference>
<evidence type="ECO:0000259" key="9">
    <source>
        <dbReference type="PROSITE" id="PS50157"/>
    </source>
</evidence>
<feature type="region of interest" description="Disordered" evidence="8">
    <location>
        <begin position="1"/>
        <end position="98"/>
    </location>
</feature>
<dbReference type="Gene3D" id="3.30.160.60">
    <property type="entry name" value="Classic Zinc Finger"/>
    <property type="match status" value="2"/>
</dbReference>
<proteinExistence type="predicted"/>
<reference evidence="10" key="2">
    <citation type="submission" date="2024-02" db="EMBL/GenBank/DDBJ databases">
        <title>Comparative genomics of Cryptococcus and Kwoniella reveals pathogenesis evolution and contrasting modes of karyotype evolution via chromosome fusion or intercentromeric recombination.</title>
        <authorList>
            <person name="Coelho M.A."/>
            <person name="David-Palma M."/>
            <person name="Shea T."/>
            <person name="Bowers K."/>
            <person name="McGinley-Smith S."/>
            <person name="Mohammad A.W."/>
            <person name="Gnirke A."/>
            <person name="Yurkov A.M."/>
            <person name="Nowrousian M."/>
            <person name="Sun S."/>
            <person name="Cuomo C.A."/>
            <person name="Heitman J."/>
        </authorList>
    </citation>
    <scope>NUCLEOTIDE SEQUENCE</scope>
    <source>
        <strain evidence="10">CBS 10117</strain>
    </source>
</reference>
<dbReference type="InterPro" id="IPR043359">
    <property type="entry name" value="GLI-like"/>
</dbReference>
<keyword evidence="3" id="KW-0677">Repeat</keyword>
<dbReference type="FunFam" id="3.30.160.60:FF:000125">
    <property type="entry name" value="Putative zinc finger protein 143"/>
    <property type="match status" value="1"/>
</dbReference>
<feature type="compositionally biased region" description="Low complexity" evidence="8">
    <location>
        <begin position="230"/>
        <end position="242"/>
    </location>
</feature>
<dbReference type="GeneID" id="28970214"/>
<feature type="compositionally biased region" description="Acidic residues" evidence="8">
    <location>
        <begin position="64"/>
        <end position="81"/>
    </location>
</feature>
<organism evidence="10 11">
    <name type="scientific">Kwoniella dejecticola CBS 10117</name>
    <dbReference type="NCBI Taxonomy" id="1296121"/>
    <lineage>
        <taxon>Eukaryota</taxon>
        <taxon>Fungi</taxon>
        <taxon>Dikarya</taxon>
        <taxon>Basidiomycota</taxon>
        <taxon>Agaricomycotina</taxon>
        <taxon>Tremellomycetes</taxon>
        <taxon>Tremellales</taxon>
        <taxon>Cryptococcaceae</taxon>
        <taxon>Kwoniella</taxon>
    </lineage>
</organism>
<keyword evidence="6" id="KW-0539">Nucleus</keyword>
<dbReference type="GO" id="GO:0008270">
    <property type="term" value="F:zinc ion binding"/>
    <property type="evidence" value="ECO:0007669"/>
    <property type="project" value="UniProtKB-KW"/>
</dbReference>
<keyword evidence="5" id="KW-0862">Zinc</keyword>
<protein>
    <recommendedName>
        <fullName evidence="9">C2H2-type domain-containing protein</fullName>
    </recommendedName>
</protein>
<evidence type="ECO:0000256" key="7">
    <source>
        <dbReference type="PROSITE-ProRule" id="PRU00042"/>
    </source>
</evidence>
<accession>A0AAJ8KVF8</accession>
<dbReference type="Proteomes" id="UP000078595">
    <property type="component" value="Chromosome 9"/>
</dbReference>
<comment type="subcellular location">
    <subcellularLocation>
        <location evidence="1">Nucleus</location>
    </subcellularLocation>
</comment>
<evidence type="ECO:0000256" key="2">
    <source>
        <dbReference type="ARBA" id="ARBA00022723"/>
    </source>
</evidence>
<dbReference type="InterPro" id="IPR013087">
    <property type="entry name" value="Znf_C2H2_type"/>
</dbReference>
<keyword evidence="4 7" id="KW-0863">Zinc-finger</keyword>
<feature type="domain" description="C2H2-type" evidence="9">
    <location>
        <begin position="162"/>
        <end position="189"/>
    </location>
</feature>
<dbReference type="EMBL" id="CP144538">
    <property type="protein sequence ID" value="WWC64503.1"/>
    <property type="molecule type" value="Genomic_DNA"/>
</dbReference>
<dbReference type="PROSITE" id="PS00028">
    <property type="entry name" value="ZINC_FINGER_C2H2_1"/>
    <property type="match status" value="1"/>
</dbReference>
<feature type="region of interest" description="Disordered" evidence="8">
    <location>
        <begin position="212"/>
        <end position="280"/>
    </location>
</feature>
<keyword evidence="2" id="KW-0479">Metal-binding</keyword>
<dbReference type="InterPro" id="IPR036236">
    <property type="entry name" value="Znf_C2H2_sf"/>
</dbReference>
<keyword evidence="11" id="KW-1185">Reference proteome</keyword>
<dbReference type="GO" id="GO:0000978">
    <property type="term" value="F:RNA polymerase II cis-regulatory region sequence-specific DNA binding"/>
    <property type="evidence" value="ECO:0007669"/>
    <property type="project" value="UniProtKB-ARBA"/>
</dbReference>
<dbReference type="KEGG" id="kdj:28970214"/>
<dbReference type="PANTHER" id="PTHR45718">
    <property type="entry name" value="TRANSCRIPTIONAL ACTIVATOR CUBITUS INTERRUPTUS"/>
    <property type="match status" value="1"/>
</dbReference>